<evidence type="ECO:0000313" key="1">
    <source>
        <dbReference type="EMBL" id="KAI5648318.1"/>
    </source>
</evidence>
<dbReference type="EMBL" id="CM044708">
    <property type="protein sequence ID" value="KAI5648318.1"/>
    <property type="molecule type" value="Genomic_DNA"/>
</dbReference>
<dbReference type="Proteomes" id="UP001060085">
    <property type="component" value="Linkage Group LG08"/>
</dbReference>
<gene>
    <name evidence="1" type="ORF">M9H77_34323</name>
</gene>
<name>A0ACB9ZL51_CATRO</name>
<accession>A0ACB9ZL51</accession>
<proteinExistence type="predicted"/>
<reference evidence="2" key="1">
    <citation type="journal article" date="2023" name="Nat. Plants">
        <title>Single-cell RNA sequencing provides a high-resolution roadmap for understanding the multicellular compartmentation of specialized metabolism.</title>
        <authorList>
            <person name="Sun S."/>
            <person name="Shen X."/>
            <person name="Li Y."/>
            <person name="Li Y."/>
            <person name="Wang S."/>
            <person name="Li R."/>
            <person name="Zhang H."/>
            <person name="Shen G."/>
            <person name="Guo B."/>
            <person name="Wei J."/>
            <person name="Xu J."/>
            <person name="St-Pierre B."/>
            <person name="Chen S."/>
            <person name="Sun C."/>
        </authorList>
    </citation>
    <scope>NUCLEOTIDE SEQUENCE [LARGE SCALE GENOMIC DNA]</scope>
</reference>
<comment type="caution">
    <text evidence="1">The sequence shown here is derived from an EMBL/GenBank/DDBJ whole genome shotgun (WGS) entry which is preliminary data.</text>
</comment>
<keyword evidence="2" id="KW-1185">Reference proteome</keyword>
<evidence type="ECO:0000313" key="2">
    <source>
        <dbReference type="Proteomes" id="UP001060085"/>
    </source>
</evidence>
<protein>
    <submittedName>
        <fullName evidence="1">Uncharacterized protein</fullName>
    </submittedName>
</protein>
<organism evidence="1 2">
    <name type="scientific">Catharanthus roseus</name>
    <name type="common">Madagascar periwinkle</name>
    <name type="synonym">Vinca rosea</name>
    <dbReference type="NCBI Taxonomy" id="4058"/>
    <lineage>
        <taxon>Eukaryota</taxon>
        <taxon>Viridiplantae</taxon>
        <taxon>Streptophyta</taxon>
        <taxon>Embryophyta</taxon>
        <taxon>Tracheophyta</taxon>
        <taxon>Spermatophyta</taxon>
        <taxon>Magnoliopsida</taxon>
        <taxon>eudicotyledons</taxon>
        <taxon>Gunneridae</taxon>
        <taxon>Pentapetalae</taxon>
        <taxon>asterids</taxon>
        <taxon>lamiids</taxon>
        <taxon>Gentianales</taxon>
        <taxon>Apocynaceae</taxon>
        <taxon>Rauvolfioideae</taxon>
        <taxon>Vinceae</taxon>
        <taxon>Catharanthinae</taxon>
        <taxon>Catharanthus</taxon>
    </lineage>
</organism>
<sequence length="148" mass="16863">MQQAELIKDDEANLLLNKISCEDFYPSTSKFQSSTDFVRNRLMCSLENSLEMKKKPRITSEVEDTPAKAMPPGHPRWIVTCVQEDGSVLEEKIEKVEVSIDGILPTNITNTVPTTWYTDLYMQFVSLKMKLDQKCYLYTGSRGNITDG</sequence>